<dbReference type="InterPro" id="IPR011929">
    <property type="entry name" value="Phage_pept_NlpC/P60"/>
</dbReference>
<dbReference type="RefSeq" id="WP_303480875.1">
    <property type="nucleotide sequence ID" value="NZ_JAUOPJ010000001.1"/>
</dbReference>
<evidence type="ECO:0000256" key="1">
    <source>
        <dbReference type="ARBA" id="ARBA00007074"/>
    </source>
</evidence>
<dbReference type="Gene3D" id="3.90.1720.10">
    <property type="entry name" value="endopeptidase domain like (from Nostoc punctiforme)"/>
    <property type="match status" value="1"/>
</dbReference>
<dbReference type="EMBL" id="JAUOPJ010000001">
    <property type="protein sequence ID" value="MDO6455449.1"/>
    <property type="molecule type" value="Genomic_DNA"/>
</dbReference>
<feature type="domain" description="NlpC/P60" evidence="5">
    <location>
        <begin position="1"/>
        <end position="142"/>
    </location>
</feature>
<dbReference type="SUPFAM" id="SSF54001">
    <property type="entry name" value="Cysteine proteinases"/>
    <property type="match status" value="1"/>
</dbReference>
<comment type="similarity">
    <text evidence="1">Belongs to the peptidase C40 family.</text>
</comment>
<evidence type="ECO:0000256" key="4">
    <source>
        <dbReference type="ARBA" id="ARBA00022807"/>
    </source>
</evidence>
<dbReference type="NCBIfam" id="TIGR02219">
    <property type="entry name" value="phage_NlpC_fam"/>
    <property type="match status" value="1"/>
</dbReference>
<dbReference type="GO" id="GO:0008234">
    <property type="term" value="F:cysteine-type peptidase activity"/>
    <property type="evidence" value="ECO:0007669"/>
    <property type="project" value="UniProtKB-KW"/>
</dbReference>
<sequence length="150" mass="16610">MTDLKIADRARDWIGTPYLHQASCKGAGTDCLGLLRGIWREVYGCEPEVIPPYTPDWSEPQQDERLLRAARRHLVEKPLAAMASGDALVFRMRERAVAKHLGIVGESGPAPTFIHAYSGHGVIENALSTPWRRRIAGCFAFPPITTMSGR</sequence>
<protein>
    <submittedName>
        <fullName evidence="6">Peptidase</fullName>
    </submittedName>
</protein>
<reference evidence="6" key="1">
    <citation type="submission" date="2023-07" db="EMBL/GenBank/DDBJ databases">
        <title>Genome content predicts the carbon catabolic preferences of heterotrophic bacteria.</title>
        <authorList>
            <person name="Gralka M."/>
        </authorList>
    </citation>
    <scope>NUCLEOTIDE SEQUENCE</scope>
    <source>
        <strain evidence="6">I2M02</strain>
    </source>
</reference>
<organism evidence="6 7">
    <name type="scientific">Celeribacter halophilus</name>
    <dbReference type="NCBI Taxonomy" id="576117"/>
    <lineage>
        <taxon>Bacteria</taxon>
        <taxon>Pseudomonadati</taxon>
        <taxon>Pseudomonadota</taxon>
        <taxon>Alphaproteobacteria</taxon>
        <taxon>Rhodobacterales</taxon>
        <taxon>Roseobacteraceae</taxon>
        <taxon>Celeribacter</taxon>
    </lineage>
</organism>
<evidence type="ECO:0000313" key="6">
    <source>
        <dbReference type="EMBL" id="MDO6455449.1"/>
    </source>
</evidence>
<dbReference type="PROSITE" id="PS51935">
    <property type="entry name" value="NLPC_P60"/>
    <property type="match status" value="1"/>
</dbReference>
<dbReference type="InterPro" id="IPR000064">
    <property type="entry name" value="NLP_P60_dom"/>
</dbReference>
<keyword evidence="2" id="KW-0645">Protease</keyword>
<dbReference type="Proteomes" id="UP001169823">
    <property type="component" value="Unassembled WGS sequence"/>
</dbReference>
<evidence type="ECO:0000313" key="7">
    <source>
        <dbReference type="Proteomes" id="UP001169823"/>
    </source>
</evidence>
<dbReference type="GO" id="GO:0006508">
    <property type="term" value="P:proteolysis"/>
    <property type="evidence" value="ECO:0007669"/>
    <property type="project" value="UniProtKB-KW"/>
</dbReference>
<gene>
    <name evidence="6" type="ORF">Q4494_00025</name>
</gene>
<keyword evidence="3" id="KW-0378">Hydrolase</keyword>
<evidence type="ECO:0000259" key="5">
    <source>
        <dbReference type="PROSITE" id="PS51935"/>
    </source>
</evidence>
<comment type="caution">
    <text evidence="6">The sequence shown here is derived from an EMBL/GenBank/DDBJ whole genome shotgun (WGS) entry which is preliminary data.</text>
</comment>
<name>A0AAW7XQE2_9RHOB</name>
<evidence type="ECO:0000256" key="3">
    <source>
        <dbReference type="ARBA" id="ARBA00022801"/>
    </source>
</evidence>
<evidence type="ECO:0000256" key="2">
    <source>
        <dbReference type="ARBA" id="ARBA00022670"/>
    </source>
</evidence>
<proteinExistence type="inferred from homology"/>
<dbReference type="AlphaFoldDB" id="A0AAW7XQE2"/>
<keyword evidence="4" id="KW-0788">Thiol protease</keyword>
<dbReference type="InterPro" id="IPR038765">
    <property type="entry name" value="Papain-like_cys_pep_sf"/>
</dbReference>
<accession>A0AAW7XQE2</accession>